<evidence type="ECO:0000313" key="2">
    <source>
        <dbReference type="Proteomes" id="UP000094828"/>
    </source>
</evidence>
<comment type="caution">
    <text evidence="1">The sequence shown here is derived from an EMBL/GenBank/DDBJ whole genome shotgun (WGS) entry which is preliminary data.</text>
</comment>
<dbReference type="EMBL" id="LYDR01000116">
    <property type="protein sequence ID" value="ODA30036.1"/>
    <property type="molecule type" value="Genomic_DNA"/>
</dbReference>
<dbReference type="AlphaFoldDB" id="A0A1C3E9X2"/>
<sequence>MLRLFLTDRIDKSRCVKGLTLSVRVMILIELVRTQGLSKSTIHWPERMGDGHCDLCMSFIDNPLMSITRRHTRITRLLSRPPVQGLKVALSVGGSLSNTSRVFEGLSLSEFTTGEVQRATICSTKAHKPSLELLN</sequence>
<protein>
    <submittedName>
        <fullName evidence="1">Uncharacterized protein</fullName>
    </submittedName>
</protein>
<dbReference type="STRING" id="1841610.A6X21_06775"/>
<gene>
    <name evidence="1" type="ORF">A6X21_06775</name>
</gene>
<proteinExistence type="predicted"/>
<reference evidence="1 2" key="1">
    <citation type="submission" date="2016-05" db="EMBL/GenBank/DDBJ databases">
        <title>Genomic and physiological characterization of Planctopirus sp. isolated from fresh water lake.</title>
        <authorList>
            <person name="Subhash Y."/>
            <person name="Ramana C."/>
        </authorList>
    </citation>
    <scope>NUCLEOTIDE SEQUENCE [LARGE SCALE GENOMIC DNA]</scope>
    <source>
        <strain evidence="1 2">JC280</strain>
    </source>
</reference>
<keyword evidence="2" id="KW-1185">Reference proteome</keyword>
<organism evidence="1 2">
    <name type="scientific">Planctopirus hydrillae</name>
    <dbReference type="NCBI Taxonomy" id="1841610"/>
    <lineage>
        <taxon>Bacteria</taxon>
        <taxon>Pseudomonadati</taxon>
        <taxon>Planctomycetota</taxon>
        <taxon>Planctomycetia</taxon>
        <taxon>Planctomycetales</taxon>
        <taxon>Planctomycetaceae</taxon>
        <taxon>Planctopirus</taxon>
    </lineage>
</organism>
<name>A0A1C3E9X2_9PLAN</name>
<accession>A0A1C3E9X2</accession>
<evidence type="ECO:0000313" key="1">
    <source>
        <dbReference type="EMBL" id="ODA30036.1"/>
    </source>
</evidence>
<dbReference type="Proteomes" id="UP000094828">
    <property type="component" value="Unassembled WGS sequence"/>
</dbReference>